<dbReference type="Proteomes" id="UP001362100">
    <property type="component" value="Unassembled WGS sequence"/>
</dbReference>
<sequence length="326" mass="35675">MSGPPSDVRRYSASGESLEALKARTTPIDNTNPYTSSHASCANAFIATAISIEHRYDEMQLPLRVKTADAAPAETLHQTAAMVAEMTHPDVLPATLALLPYEADYRWNDNPEEGEFSLPLLTLSPLYVNPPIVSVEAIDLIEPSVREPEQQPRVDATTSEVSEVILNSEYQQQDDEITFSGVAPAGTLLNFYIDDVLVGSTEIDNEGQWQFAVPAELPAAQHIFSAVPIGPQGIPGDKIDVPFVIRSKIGAILMPIDESELEMIDNALIELVTQQDEMPVTLAPLVLTEGLLDNWQMQNGLDLFEPLHHADIFDLDALGNASVIWH</sequence>
<comment type="caution">
    <text evidence="1">The sequence shown here is derived from an EMBL/GenBank/DDBJ whole genome shotgun (WGS) entry which is preliminary data.</text>
</comment>
<evidence type="ECO:0000313" key="2">
    <source>
        <dbReference type="Proteomes" id="UP001362100"/>
    </source>
</evidence>
<evidence type="ECO:0008006" key="3">
    <source>
        <dbReference type="Google" id="ProtNLM"/>
    </source>
</evidence>
<keyword evidence="2" id="KW-1185">Reference proteome</keyword>
<accession>A0ABU8PUV1</accession>
<proteinExistence type="predicted"/>
<protein>
    <recommendedName>
        <fullName evidence="3">Bacterial Ig-like domain-containing protein</fullName>
    </recommendedName>
</protein>
<evidence type="ECO:0000313" key="1">
    <source>
        <dbReference type="EMBL" id="MEJ5046536.1"/>
    </source>
</evidence>
<reference evidence="1 2" key="1">
    <citation type="submission" date="2023-12" db="EMBL/GenBank/DDBJ databases">
        <title>Gut-associated functions are favored during microbiome assembly across C. elegans life.</title>
        <authorList>
            <person name="Zimmermann J."/>
        </authorList>
    </citation>
    <scope>NUCLEOTIDE SEQUENCE [LARGE SCALE GENOMIC DNA]</scope>
    <source>
        <strain evidence="1 2">BIGb0393</strain>
    </source>
</reference>
<organism evidence="1 2">
    <name type="scientific">Pantoea nemavictus</name>
    <dbReference type="NCBI Taxonomy" id="2726955"/>
    <lineage>
        <taxon>Bacteria</taxon>
        <taxon>Pseudomonadati</taxon>
        <taxon>Pseudomonadota</taxon>
        <taxon>Gammaproteobacteria</taxon>
        <taxon>Enterobacterales</taxon>
        <taxon>Erwiniaceae</taxon>
        <taxon>Pantoea</taxon>
    </lineage>
</organism>
<dbReference type="RefSeq" id="WP_180823247.1">
    <property type="nucleotide sequence ID" value="NZ_JACAWY010000001.1"/>
</dbReference>
<name>A0ABU8PUV1_9GAMM</name>
<gene>
    <name evidence="1" type="ORF">WH298_15205</name>
</gene>
<dbReference type="EMBL" id="JBBGZW010000001">
    <property type="protein sequence ID" value="MEJ5046536.1"/>
    <property type="molecule type" value="Genomic_DNA"/>
</dbReference>